<dbReference type="InterPro" id="IPR045272">
    <property type="entry name" value="ANXUR1/2-like"/>
</dbReference>
<dbReference type="GO" id="GO:0004674">
    <property type="term" value="F:protein serine/threonine kinase activity"/>
    <property type="evidence" value="ECO:0007669"/>
    <property type="project" value="UniProtKB-KW"/>
</dbReference>
<evidence type="ECO:0000256" key="2">
    <source>
        <dbReference type="ARBA" id="ARBA00022679"/>
    </source>
</evidence>
<feature type="domain" description="Protein kinase" evidence="7">
    <location>
        <begin position="72"/>
        <end position="277"/>
    </location>
</feature>
<dbReference type="FunFam" id="3.30.200.20:FF:000039">
    <property type="entry name" value="receptor-like protein kinase FERONIA"/>
    <property type="match status" value="1"/>
</dbReference>
<dbReference type="GO" id="GO:0005886">
    <property type="term" value="C:plasma membrane"/>
    <property type="evidence" value="ECO:0007669"/>
    <property type="project" value="TreeGrafter"/>
</dbReference>
<organism evidence="8 9">
    <name type="scientific">Lactuca virosa</name>
    <dbReference type="NCBI Taxonomy" id="75947"/>
    <lineage>
        <taxon>Eukaryota</taxon>
        <taxon>Viridiplantae</taxon>
        <taxon>Streptophyta</taxon>
        <taxon>Embryophyta</taxon>
        <taxon>Tracheophyta</taxon>
        <taxon>Spermatophyta</taxon>
        <taxon>Magnoliopsida</taxon>
        <taxon>eudicotyledons</taxon>
        <taxon>Gunneridae</taxon>
        <taxon>Pentapetalae</taxon>
        <taxon>asterids</taxon>
        <taxon>campanulids</taxon>
        <taxon>Asterales</taxon>
        <taxon>Asteraceae</taxon>
        <taxon>Cichorioideae</taxon>
        <taxon>Cichorieae</taxon>
        <taxon>Lactucinae</taxon>
        <taxon>Lactuca</taxon>
    </lineage>
</organism>
<dbReference type="Gene3D" id="1.10.510.10">
    <property type="entry name" value="Transferase(Phosphotransferase) domain 1"/>
    <property type="match status" value="1"/>
</dbReference>
<evidence type="ECO:0000313" key="8">
    <source>
        <dbReference type="EMBL" id="CAH1440950.1"/>
    </source>
</evidence>
<dbReference type="PANTHER" id="PTHR27003">
    <property type="entry name" value="OS07G0166700 PROTEIN"/>
    <property type="match status" value="1"/>
</dbReference>
<protein>
    <recommendedName>
        <fullName evidence="7">Protein kinase domain-containing protein</fullName>
    </recommendedName>
</protein>
<keyword evidence="4" id="KW-0418">Kinase</keyword>
<dbReference type="AlphaFoldDB" id="A0AAU9NSP2"/>
<comment type="caution">
    <text evidence="8">The sequence shown here is derived from an EMBL/GenBank/DDBJ whole genome shotgun (WGS) entry which is preliminary data.</text>
</comment>
<dbReference type="EMBL" id="CAKMRJ010005412">
    <property type="protein sequence ID" value="CAH1440950.1"/>
    <property type="molecule type" value="Genomic_DNA"/>
</dbReference>
<dbReference type="SUPFAM" id="SSF56112">
    <property type="entry name" value="Protein kinase-like (PK-like)"/>
    <property type="match status" value="1"/>
</dbReference>
<dbReference type="GO" id="GO:0005524">
    <property type="term" value="F:ATP binding"/>
    <property type="evidence" value="ECO:0007669"/>
    <property type="project" value="UniProtKB-UniRule"/>
</dbReference>
<feature type="binding site" evidence="6">
    <location>
        <position position="103"/>
    </location>
    <ligand>
        <name>ATP</name>
        <dbReference type="ChEBI" id="CHEBI:30616"/>
    </ligand>
</feature>
<gene>
    <name evidence="8" type="ORF">LVIROSA_LOCUS27053</name>
</gene>
<dbReference type="PANTHER" id="PTHR27003:SF359">
    <property type="entry name" value="SERINE_THREONINE-PROTEIN KINASE UNC-51-RELATED"/>
    <property type="match status" value="1"/>
</dbReference>
<keyword evidence="2" id="KW-0808">Transferase</keyword>
<accession>A0AAU9NSP2</accession>
<proteinExistence type="predicted"/>
<dbReference type="InterPro" id="IPR000719">
    <property type="entry name" value="Prot_kinase_dom"/>
</dbReference>
<keyword evidence="1" id="KW-0723">Serine/threonine-protein kinase</keyword>
<keyword evidence="5 6" id="KW-0067">ATP-binding</keyword>
<reference evidence="8 9" key="1">
    <citation type="submission" date="2022-01" db="EMBL/GenBank/DDBJ databases">
        <authorList>
            <person name="Xiong W."/>
            <person name="Schranz E."/>
        </authorList>
    </citation>
    <scope>NUCLEOTIDE SEQUENCE [LARGE SCALE GENOMIC DNA]</scope>
</reference>
<evidence type="ECO:0000256" key="5">
    <source>
        <dbReference type="ARBA" id="ARBA00022840"/>
    </source>
</evidence>
<evidence type="ECO:0000256" key="1">
    <source>
        <dbReference type="ARBA" id="ARBA00022527"/>
    </source>
</evidence>
<dbReference type="GO" id="GO:0004714">
    <property type="term" value="F:transmembrane receptor protein tyrosine kinase activity"/>
    <property type="evidence" value="ECO:0007669"/>
    <property type="project" value="InterPro"/>
</dbReference>
<evidence type="ECO:0000259" key="7">
    <source>
        <dbReference type="PROSITE" id="PS50011"/>
    </source>
</evidence>
<evidence type="ECO:0000256" key="6">
    <source>
        <dbReference type="PROSITE-ProRule" id="PRU10141"/>
    </source>
</evidence>
<dbReference type="Pfam" id="PF07714">
    <property type="entry name" value="PK_Tyr_Ser-Thr"/>
    <property type="match status" value="1"/>
</dbReference>
<dbReference type="InterPro" id="IPR017441">
    <property type="entry name" value="Protein_kinase_ATP_BS"/>
</dbReference>
<dbReference type="PROSITE" id="PS50011">
    <property type="entry name" value="PROTEIN_KINASE_DOM"/>
    <property type="match status" value="1"/>
</dbReference>
<keyword evidence="9" id="KW-1185">Reference proteome</keyword>
<evidence type="ECO:0000256" key="3">
    <source>
        <dbReference type="ARBA" id="ARBA00022741"/>
    </source>
</evidence>
<dbReference type="Proteomes" id="UP001157418">
    <property type="component" value="Unassembled WGS sequence"/>
</dbReference>
<dbReference type="Gene3D" id="3.30.200.20">
    <property type="entry name" value="Phosphorylase Kinase, domain 1"/>
    <property type="match status" value="1"/>
</dbReference>
<evidence type="ECO:0000256" key="4">
    <source>
        <dbReference type="ARBA" id="ARBA00022777"/>
    </source>
</evidence>
<dbReference type="PROSITE" id="PS00107">
    <property type="entry name" value="PROTEIN_KINASE_ATP"/>
    <property type="match status" value="1"/>
</dbReference>
<keyword evidence="3 6" id="KW-0547">Nucleotide-binding</keyword>
<evidence type="ECO:0000313" key="9">
    <source>
        <dbReference type="Proteomes" id="UP001157418"/>
    </source>
</evidence>
<dbReference type="InterPro" id="IPR011009">
    <property type="entry name" value="Kinase-like_dom_sf"/>
</dbReference>
<name>A0AAU9NSP2_9ASTR</name>
<dbReference type="GO" id="GO:0009506">
    <property type="term" value="C:plasmodesma"/>
    <property type="evidence" value="ECO:0007669"/>
    <property type="project" value="TreeGrafter"/>
</dbReference>
<dbReference type="InterPro" id="IPR001245">
    <property type="entry name" value="Ser-Thr/Tyr_kinase_cat_dom"/>
</dbReference>
<sequence length="277" mass="30954">MCLRKLLINALVGTWNLKDRPTMNVIIERIEEALDLQNPCASPTVTIGSLQYDIPESFLIPLEEIIKATRDFSPETCIGGGGFGKVYRGQLSKQWQNRTAAFKRLDHNGYKGKNEFLTELKMMSSFNHEDIVPLIGYCDQGNEMIIVSEFASNGSLNHHLRNPNNSISLTWAQRMKICMGAAKGLEYLHSGLGENRAVIHRDMKSSSILLDDNLDAKICNFELSLFVNPNQPQVYEPGAGTQFYIDPIYKESGMVNAGSDVYSFGIVMFEMLSGMLA</sequence>